<keyword evidence="2" id="KW-1185">Reference proteome</keyword>
<comment type="caution">
    <text evidence="1">The sequence shown here is derived from an EMBL/GenBank/DDBJ whole genome shotgun (WGS) entry which is preliminary data.</text>
</comment>
<evidence type="ECO:0000313" key="2">
    <source>
        <dbReference type="Proteomes" id="UP000562352"/>
    </source>
</evidence>
<gene>
    <name evidence="1" type="ORF">FHS22_003184</name>
</gene>
<evidence type="ECO:0000313" key="1">
    <source>
        <dbReference type="EMBL" id="MBB5963902.1"/>
    </source>
</evidence>
<dbReference type="RefSeq" id="WP_221473687.1">
    <property type="nucleotide sequence ID" value="NZ_BAAAWZ010000001.1"/>
</dbReference>
<name>A0A841CZS0_PLAVE</name>
<sequence length="58" mass="6833">MQSFVHLVRHGFYDAASCRRLTAYDRLKQLKQLERLERLERLDVDGCADRRPGDLRTG</sequence>
<dbReference type="Proteomes" id="UP000562352">
    <property type="component" value="Unassembled WGS sequence"/>
</dbReference>
<dbReference type="AlphaFoldDB" id="A0A841CZS0"/>
<accession>A0A841CZS0</accession>
<dbReference type="EMBL" id="JACHJJ010000009">
    <property type="protein sequence ID" value="MBB5963902.1"/>
    <property type="molecule type" value="Genomic_DNA"/>
</dbReference>
<organism evidence="1 2">
    <name type="scientific">Planomonospora venezuelensis</name>
    <dbReference type="NCBI Taxonomy" id="1999"/>
    <lineage>
        <taxon>Bacteria</taxon>
        <taxon>Bacillati</taxon>
        <taxon>Actinomycetota</taxon>
        <taxon>Actinomycetes</taxon>
        <taxon>Streptosporangiales</taxon>
        <taxon>Streptosporangiaceae</taxon>
        <taxon>Planomonospora</taxon>
    </lineage>
</organism>
<reference evidence="1 2" key="1">
    <citation type="submission" date="2020-08" db="EMBL/GenBank/DDBJ databases">
        <title>Genomic Encyclopedia of Type Strains, Phase III (KMG-III): the genomes of soil and plant-associated and newly described type strains.</title>
        <authorList>
            <person name="Whitman W."/>
        </authorList>
    </citation>
    <scope>NUCLEOTIDE SEQUENCE [LARGE SCALE GENOMIC DNA]</scope>
    <source>
        <strain evidence="1 2">CECT 3303</strain>
    </source>
</reference>
<protein>
    <submittedName>
        <fullName evidence="1">Uncharacterized protein</fullName>
    </submittedName>
</protein>
<proteinExistence type="predicted"/>